<comment type="caution">
    <text evidence="1">The sequence shown here is derived from an EMBL/GenBank/DDBJ whole genome shotgun (WGS) entry which is preliminary data.</text>
</comment>
<name>A0AAJ0HE82_9PEZI</name>
<reference evidence="1" key="2">
    <citation type="submission" date="2023-06" db="EMBL/GenBank/DDBJ databases">
        <authorList>
            <consortium name="Lawrence Berkeley National Laboratory"/>
            <person name="Haridas S."/>
            <person name="Hensen N."/>
            <person name="Bonometti L."/>
            <person name="Westerberg I."/>
            <person name="Brannstrom I.O."/>
            <person name="Guillou S."/>
            <person name="Cros-Aarteil S."/>
            <person name="Calhoun S."/>
            <person name="Kuo A."/>
            <person name="Mondo S."/>
            <person name="Pangilinan J."/>
            <person name="Riley R."/>
            <person name="Labutti K."/>
            <person name="Andreopoulos B."/>
            <person name="Lipzen A."/>
            <person name="Chen C."/>
            <person name="Yanf M."/>
            <person name="Daum C."/>
            <person name="Ng V."/>
            <person name="Clum A."/>
            <person name="Steindorff A."/>
            <person name="Ohm R."/>
            <person name="Martin F."/>
            <person name="Silar P."/>
            <person name="Natvig D."/>
            <person name="Lalanne C."/>
            <person name="Gautier V."/>
            <person name="Ament-Velasquez S.L."/>
            <person name="Kruys A."/>
            <person name="Hutchinson M.I."/>
            <person name="Powell A.J."/>
            <person name="Barry K."/>
            <person name="Miller A.N."/>
            <person name="Grigoriev I.V."/>
            <person name="Debuchy R."/>
            <person name="Gladieux P."/>
            <person name="Thoren M.H."/>
            <person name="Johannesson H."/>
        </authorList>
    </citation>
    <scope>NUCLEOTIDE SEQUENCE</scope>
    <source>
        <strain evidence="1">CBS 955.72</strain>
    </source>
</reference>
<dbReference type="PANTHER" id="PTHR42085">
    <property type="entry name" value="F-BOX DOMAIN-CONTAINING PROTEIN"/>
    <property type="match status" value="1"/>
</dbReference>
<keyword evidence="2" id="KW-1185">Reference proteome</keyword>
<reference evidence="1" key="1">
    <citation type="journal article" date="2023" name="Mol. Phylogenet. Evol.">
        <title>Genome-scale phylogeny and comparative genomics of the fungal order Sordariales.</title>
        <authorList>
            <person name="Hensen N."/>
            <person name="Bonometti L."/>
            <person name="Westerberg I."/>
            <person name="Brannstrom I.O."/>
            <person name="Guillou S."/>
            <person name="Cros-Aarteil S."/>
            <person name="Calhoun S."/>
            <person name="Haridas S."/>
            <person name="Kuo A."/>
            <person name="Mondo S."/>
            <person name="Pangilinan J."/>
            <person name="Riley R."/>
            <person name="LaButti K."/>
            <person name="Andreopoulos B."/>
            <person name="Lipzen A."/>
            <person name="Chen C."/>
            <person name="Yan M."/>
            <person name="Daum C."/>
            <person name="Ng V."/>
            <person name="Clum A."/>
            <person name="Steindorff A."/>
            <person name="Ohm R.A."/>
            <person name="Martin F."/>
            <person name="Silar P."/>
            <person name="Natvig D.O."/>
            <person name="Lalanne C."/>
            <person name="Gautier V."/>
            <person name="Ament-Velasquez S.L."/>
            <person name="Kruys A."/>
            <person name="Hutchinson M.I."/>
            <person name="Powell A.J."/>
            <person name="Barry K."/>
            <person name="Miller A.N."/>
            <person name="Grigoriev I.V."/>
            <person name="Debuchy R."/>
            <person name="Gladieux P."/>
            <person name="Hiltunen Thoren M."/>
            <person name="Johannesson H."/>
        </authorList>
    </citation>
    <scope>NUCLEOTIDE SEQUENCE</scope>
    <source>
        <strain evidence="1">CBS 955.72</strain>
    </source>
</reference>
<organism evidence="1 2">
    <name type="scientific">Lasiosphaeria hispida</name>
    <dbReference type="NCBI Taxonomy" id="260671"/>
    <lineage>
        <taxon>Eukaryota</taxon>
        <taxon>Fungi</taxon>
        <taxon>Dikarya</taxon>
        <taxon>Ascomycota</taxon>
        <taxon>Pezizomycotina</taxon>
        <taxon>Sordariomycetes</taxon>
        <taxon>Sordariomycetidae</taxon>
        <taxon>Sordariales</taxon>
        <taxon>Lasiosphaeriaceae</taxon>
        <taxon>Lasiosphaeria</taxon>
    </lineage>
</organism>
<proteinExistence type="predicted"/>
<evidence type="ECO:0000313" key="2">
    <source>
        <dbReference type="Proteomes" id="UP001275084"/>
    </source>
</evidence>
<evidence type="ECO:0008006" key="3">
    <source>
        <dbReference type="Google" id="ProtNLM"/>
    </source>
</evidence>
<gene>
    <name evidence="1" type="ORF">B0T25DRAFT_582220</name>
</gene>
<evidence type="ECO:0000313" key="1">
    <source>
        <dbReference type="EMBL" id="KAK3349242.1"/>
    </source>
</evidence>
<accession>A0AAJ0HE82</accession>
<protein>
    <recommendedName>
        <fullName evidence="3">F-box domain-containing protein</fullName>
    </recommendedName>
</protein>
<sequence>MLKISFSNRDSDMDELTPPPSQEAVFPFLELPGEIRNIVYGFLLNPTNPHDMTGVSDFHPGKNFKSLMSTCRQIFTEATAFHYSTRTIRFFPTAAAMRWLHHGPGHRVRRLAIHIPMETYPATTHPSSFRGTLDLVATLAHTMPALEDLSIDATRAKGTALEYVAATPGSWVDPSVELSTIDQLPALLPRLIPHDPEMQRRIQEVLARPGAKWRFVQRTEWLELFTALAAWEREKGFYGVDLVRVLQGCRYLWNVRVVGRVDRRWMEMVAQQVVVTVHASERKGSGWVVVEPPGAGS</sequence>
<dbReference type="InterPro" id="IPR038883">
    <property type="entry name" value="AN11006-like"/>
</dbReference>
<dbReference type="AlphaFoldDB" id="A0AAJ0HE82"/>
<dbReference type="Proteomes" id="UP001275084">
    <property type="component" value="Unassembled WGS sequence"/>
</dbReference>
<dbReference type="EMBL" id="JAUIQD010000005">
    <property type="protein sequence ID" value="KAK3349242.1"/>
    <property type="molecule type" value="Genomic_DNA"/>
</dbReference>
<dbReference type="PANTHER" id="PTHR42085:SF2">
    <property type="entry name" value="F-BOX DOMAIN-CONTAINING PROTEIN"/>
    <property type="match status" value="1"/>
</dbReference>